<sequence length="328" mass="35545">MAGNQRVYKQRIRSTQTLQKVFRAMELIASSRIGQARRNAHEASPYDHALSHAVAAVGSYASLDHPILAEIAEHSGNPRVAVLVCTSDRGMAGAYSATILRESERLLAQLVEEGKEPVVYTFGRRAQSYFSFRGRPIERAWTGESDRPTEATMAEVSTTLLDAFMATAEEGGVGEVHIVFTRYVSMVSQVPEVRRMLPLTVVDVEEPEDSEDSEDSEGAHGGAHHDEAGVQGEGPAASPTLPLYEFEPSAEEVMQALLTRYAASRIRNAILQSAASELASRQQAMHTATENADELIITYTRLANAARQGDITQEITEIVSGADALGSG</sequence>
<evidence type="ECO:0000256" key="6">
    <source>
        <dbReference type="ARBA" id="ARBA00023065"/>
    </source>
</evidence>
<keyword evidence="10" id="KW-1003">Cell membrane</keyword>
<dbReference type="KEGG" id="asla:NCTC11923_01167"/>
<dbReference type="Gene3D" id="1.10.287.80">
    <property type="entry name" value="ATP synthase, gamma subunit, helix hairpin domain"/>
    <property type="match status" value="2"/>
</dbReference>
<dbReference type="HAMAP" id="MF_00815">
    <property type="entry name" value="ATP_synth_gamma_bact"/>
    <property type="match status" value="1"/>
</dbReference>
<evidence type="ECO:0000313" key="13">
    <source>
        <dbReference type="Proteomes" id="UP000276899"/>
    </source>
</evidence>
<dbReference type="GO" id="GO:0005886">
    <property type="term" value="C:plasma membrane"/>
    <property type="evidence" value="ECO:0007669"/>
    <property type="project" value="UniProtKB-SubCell"/>
</dbReference>
<dbReference type="AlphaFoldDB" id="A0A448KC77"/>
<keyword evidence="9 10" id="KW-0066">ATP synthesis</keyword>
<dbReference type="Gene3D" id="3.40.1380.10">
    <property type="match status" value="1"/>
</dbReference>
<dbReference type="GO" id="GO:0045259">
    <property type="term" value="C:proton-transporting ATP synthase complex"/>
    <property type="evidence" value="ECO:0007669"/>
    <property type="project" value="UniProtKB-KW"/>
</dbReference>
<dbReference type="RefSeq" id="WP_026426845.1">
    <property type="nucleotide sequence ID" value="NZ_CBCRWE010000010.1"/>
</dbReference>
<dbReference type="PROSITE" id="PS00153">
    <property type="entry name" value="ATPASE_GAMMA"/>
    <property type="match status" value="1"/>
</dbReference>
<feature type="region of interest" description="Disordered" evidence="11">
    <location>
        <begin position="204"/>
        <end position="242"/>
    </location>
</feature>
<evidence type="ECO:0000256" key="7">
    <source>
        <dbReference type="ARBA" id="ARBA00023136"/>
    </source>
</evidence>
<evidence type="ECO:0000256" key="2">
    <source>
        <dbReference type="ARBA" id="ARBA00004170"/>
    </source>
</evidence>
<name>A0A448KC77_9ACTO</name>
<proteinExistence type="inferred from homology"/>
<comment type="similarity">
    <text evidence="3 10">Belongs to the ATPase gamma chain family.</text>
</comment>
<feature type="compositionally biased region" description="Acidic residues" evidence="11">
    <location>
        <begin position="204"/>
        <end position="216"/>
    </location>
</feature>
<evidence type="ECO:0000256" key="8">
    <source>
        <dbReference type="ARBA" id="ARBA00023196"/>
    </source>
</evidence>
<comment type="subunit">
    <text evidence="10">F-type ATPases have 2 components, CF(1) - the catalytic core - and CF(0) - the membrane proton channel. CF(1) has five subunits: alpha(3), beta(3), gamma(1), delta(1), epsilon(1). CF(0) has three main subunits: a, b and c.</text>
</comment>
<dbReference type="PRINTS" id="PR00126">
    <property type="entry name" value="ATPASEGAMMA"/>
</dbReference>
<keyword evidence="4 10" id="KW-0813">Transport</keyword>
<evidence type="ECO:0000256" key="10">
    <source>
        <dbReference type="HAMAP-Rule" id="MF_00815"/>
    </source>
</evidence>
<dbReference type="InterPro" id="IPR023632">
    <property type="entry name" value="ATP_synth_F1_gsu_CS"/>
</dbReference>
<keyword evidence="6 10" id="KW-0406">Ion transport</keyword>
<keyword evidence="7 10" id="KW-0472">Membrane</keyword>
<dbReference type="Proteomes" id="UP000276899">
    <property type="component" value="Chromosome"/>
</dbReference>
<keyword evidence="8 10" id="KW-0139">CF(1)</keyword>
<comment type="function">
    <text evidence="1 10">Produces ATP from ADP in the presence of a proton gradient across the membrane. The gamma chain is believed to be important in regulating ATPase activity and the flow of protons through the CF(0) complex.</text>
</comment>
<dbReference type="PANTHER" id="PTHR11693">
    <property type="entry name" value="ATP SYNTHASE GAMMA CHAIN"/>
    <property type="match status" value="1"/>
</dbReference>
<evidence type="ECO:0000256" key="4">
    <source>
        <dbReference type="ARBA" id="ARBA00022448"/>
    </source>
</evidence>
<dbReference type="InterPro" id="IPR035968">
    <property type="entry name" value="ATP_synth_F1_ATPase_gsu"/>
</dbReference>
<dbReference type="SUPFAM" id="SSF52943">
    <property type="entry name" value="ATP synthase (F1-ATPase), gamma subunit"/>
    <property type="match status" value="1"/>
</dbReference>
<dbReference type="EMBL" id="LR134363">
    <property type="protein sequence ID" value="VEG74533.1"/>
    <property type="molecule type" value="Genomic_DNA"/>
</dbReference>
<evidence type="ECO:0000256" key="5">
    <source>
        <dbReference type="ARBA" id="ARBA00022781"/>
    </source>
</evidence>
<dbReference type="GO" id="GO:0046933">
    <property type="term" value="F:proton-transporting ATP synthase activity, rotational mechanism"/>
    <property type="evidence" value="ECO:0007669"/>
    <property type="project" value="UniProtKB-UniRule"/>
</dbReference>
<dbReference type="GO" id="GO:0042777">
    <property type="term" value="P:proton motive force-driven plasma membrane ATP synthesis"/>
    <property type="evidence" value="ECO:0007669"/>
    <property type="project" value="UniProtKB-UniRule"/>
</dbReference>
<dbReference type="InterPro" id="IPR000131">
    <property type="entry name" value="ATP_synth_F1_gsu"/>
</dbReference>
<keyword evidence="13" id="KW-1185">Reference proteome</keyword>
<gene>
    <name evidence="10 12" type="primary">atpG</name>
    <name evidence="12" type="ORF">NCTC11923_01167</name>
</gene>
<evidence type="ECO:0000256" key="11">
    <source>
        <dbReference type="SAM" id="MobiDB-lite"/>
    </source>
</evidence>
<dbReference type="NCBIfam" id="TIGR01146">
    <property type="entry name" value="ATPsyn_F1gamma"/>
    <property type="match status" value="1"/>
</dbReference>
<protein>
    <recommendedName>
        <fullName evidence="10">ATP synthase gamma chain</fullName>
    </recommendedName>
    <alternativeName>
        <fullName evidence="10">ATP synthase F1 sector gamma subunit</fullName>
    </alternativeName>
    <alternativeName>
        <fullName evidence="10">F-ATPase gamma subunit</fullName>
    </alternativeName>
</protein>
<dbReference type="NCBIfam" id="NF004145">
    <property type="entry name" value="PRK05621.1-2"/>
    <property type="match status" value="1"/>
</dbReference>
<keyword evidence="5 10" id="KW-0375">Hydrogen ion transport</keyword>
<organism evidence="12 13">
    <name type="scientific">Actinomyces slackii</name>
    <dbReference type="NCBI Taxonomy" id="52774"/>
    <lineage>
        <taxon>Bacteria</taxon>
        <taxon>Bacillati</taxon>
        <taxon>Actinomycetota</taxon>
        <taxon>Actinomycetes</taxon>
        <taxon>Actinomycetales</taxon>
        <taxon>Actinomycetaceae</taxon>
        <taxon>Actinomyces</taxon>
    </lineage>
</organism>
<dbReference type="GO" id="GO:0005524">
    <property type="term" value="F:ATP binding"/>
    <property type="evidence" value="ECO:0007669"/>
    <property type="project" value="UniProtKB-UniRule"/>
</dbReference>
<evidence type="ECO:0000313" key="12">
    <source>
        <dbReference type="EMBL" id="VEG74533.1"/>
    </source>
</evidence>
<dbReference type="PANTHER" id="PTHR11693:SF22">
    <property type="entry name" value="ATP SYNTHASE SUBUNIT GAMMA, MITOCHONDRIAL"/>
    <property type="match status" value="1"/>
</dbReference>
<evidence type="ECO:0000256" key="1">
    <source>
        <dbReference type="ARBA" id="ARBA00003456"/>
    </source>
</evidence>
<accession>A0A448KC77</accession>
<comment type="subcellular location">
    <subcellularLocation>
        <location evidence="10">Cell membrane</location>
        <topology evidence="10">Peripheral membrane protein</topology>
    </subcellularLocation>
    <subcellularLocation>
        <location evidence="2">Membrane</location>
        <topology evidence="2">Peripheral membrane protein</topology>
    </subcellularLocation>
</comment>
<evidence type="ECO:0000256" key="9">
    <source>
        <dbReference type="ARBA" id="ARBA00023310"/>
    </source>
</evidence>
<dbReference type="Pfam" id="PF00231">
    <property type="entry name" value="ATP-synt"/>
    <property type="match status" value="1"/>
</dbReference>
<dbReference type="CDD" id="cd12151">
    <property type="entry name" value="F1-ATPase_gamma"/>
    <property type="match status" value="1"/>
</dbReference>
<reference evidence="12 13" key="1">
    <citation type="submission" date="2018-12" db="EMBL/GenBank/DDBJ databases">
        <authorList>
            <consortium name="Pathogen Informatics"/>
        </authorList>
    </citation>
    <scope>NUCLEOTIDE SEQUENCE [LARGE SCALE GENOMIC DNA]</scope>
    <source>
        <strain evidence="12 13">NCTC11923</strain>
    </source>
</reference>
<evidence type="ECO:0000256" key="3">
    <source>
        <dbReference type="ARBA" id="ARBA00007681"/>
    </source>
</evidence>
<dbReference type="STRING" id="1278298.GCA_000428685_01713"/>